<dbReference type="InterPro" id="IPR000218">
    <property type="entry name" value="Ribosomal_uL14"/>
</dbReference>
<dbReference type="PROSITE" id="PS50188">
    <property type="entry name" value="B302_SPRY"/>
    <property type="match status" value="1"/>
</dbReference>
<dbReference type="PROSITE" id="PS50897">
    <property type="entry name" value="CTLH"/>
    <property type="match status" value="1"/>
</dbReference>
<dbReference type="InterPro" id="IPR013144">
    <property type="entry name" value="CRA_dom"/>
</dbReference>
<dbReference type="InterPro" id="IPR043136">
    <property type="entry name" value="B30.2/SPRY_sf"/>
</dbReference>
<accession>A0ABP9Z7K9</accession>
<evidence type="ECO:0000256" key="3">
    <source>
        <dbReference type="ARBA" id="ARBA00023274"/>
    </source>
</evidence>
<dbReference type="Pfam" id="PF00622">
    <property type="entry name" value="SPRY"/>
    <property type="match status" value="1"/>
</dbReference>
<dbReference type="InterPro" id="IPR050618">
    <property type="entry name" value="Ubq-SigPath_Reg"/>
</dbReference>
<dbReference type="InterPro" id="IPR006594">
    <property type="entry name" value="LisH"/>
</dbReference>
<evidence type="ECO:0000313" key="6">
    <source>
        <dbReference type="EMBL" id="GAA5815107.1"/>
    </source>
</evidence>
<dbReference type="InterPro" id="IPR001870">
    <property type="entry name" value="B30.2/SPRY"/>
</dbReference>
<dbReference type="PANTHER" id="PTHR12864">
    <property type="entry name" value="RAN BINDING PROTEIN 9-RELATED"/>
    <property type="match status" value="1"/>
</dbReference>
<feature type="domain" description="CTLH" evidence="5">
    <location>
        <begin position="353"/>
        <end position="405"/>
    </location>
</feature>
<dbReference type="Gene3D" id="2.40.150.20">
    <property type="entry name" value="Ribosomal protein L14"/>
    <property type="match status" value="1"/>
</dbReference>
<dbReference type="InterPro" id="IPR003877">
    <property type="entry name" value="SPRY_dom"/>
</dbReference>
<keyword evidence="2" id="KW-0689">Ribosomal protein</keyword>
<comment type="caution">
    <text evidence="6">The sequence shown here is derived from an EMBL/GenBank/DDBJ whole genome shotgun (WGS) entry which is preliminary data.</text>
</comment>
<proteinExistence type="inferred from homology"/>
<protein>
    <recommendedName>
        <fullName evidence="8">60S ribosomal protein L23</fullName>
    </recommendedName>
</protein>
<dbReference type="InterPro" id="IPR013320">
    <property type="entry name" value="ConA-like_dom_sf"/>
</dbReference>
<dbReference type="InterPro" id="IPR019972">
    <property type="entry name" value="Ribosomal_uL14_CS"/>
</dbReference>
<evidence type="ECO:0000256" key="2">
    <source>
        <dbReference type="ARBA" id="ARBA00022980"/>
    </source>
</evidence>
<dbReference type="Pfam" id="PF00238">
    <property type="entry name" value="Ribosomal_L14"/>
    <property type="match status" value="1"/>
</dbReference>
<dbReference type="InterPro" id="IPR024964">
    <property type="entry name" value="CTLH/CRA"/>
</dbReference>
<evidence type="ECO:0000313" key="7">
    <source>
        <dbReference type="Proteomes" id="UP001473302"/>
    </source>
</evidence>
<dbReference type="CDD" id="cd00337">
    <property type="entry name" value="Ribosomal_uL14"/>
    <property type="match status" value="1"/>
</dbReference>
<evidence type="ECO:0000256" key="1">
    <source>
        <dbReference type="ARBA" id="ARBA00010745"/>
    </source>
</evidence>
<comment type="similarity">
    <text evidence="1">Belongs to the universal ribosomal protein uL14 family.</text>
</comment>
<evidence type="ECO:0000259" key="4">
    <source>
        <dbReference type="PROSITE" id="PS50188"/>
    </source>
</evidence>
<dbReference type="SMART" id="SM01374">
    <property type="entry name" value="Ribosomal_L14"/>
    <property type="match status" value="1"/>
</dbReference>
<dbReference type="InterPro" id="IPR036853">
    <property type="entry name" value="Ribosomal_uL14_sf"/>
</dbReference>
<dbReference type="Proteomes" id="UP001473302">
    <property type="component" value="Unassembled WGS sequence"/>
</dbReference>
<evidence type="ECO:0000259" key="5">
    <source>
        <dbReference type="PROSITE" id="PS50897"/>
    </source>
</evidence>
<evidence type="ECO:0008006" key="8">
    <source>
        <dbReference type="Google" id="ProtNLM"/>
    </source>
</evidence>
<dbReference type="SUPFAM" id="SSF50193">
    <property type="entry name" value="Ribosomal protein L14"/>
    <property type="match status" value="1"/>
</dbReference>
<feature type="domain" description="B30.2/SPRY" evidence="4">
    <location>
        <begin position="78"/>
        <end position="267"/>
    </location>
</feature>
<organism evidence="6 7">
    <name type="scientific">Mucor flavus</name>
    <dbReference type="NCBI Taxonomy" id="439312"/>
    <lineage>
        <taxon>Eukaryota</taxon>
        <taxon>Fungi</taxon>
        <taxon>Fungi incertae sedis</taxon>
        <taxon>Mucoromycota</taxon>
        <taxon>Mucoromycotina</taxon>
        <taxon>Mucoromycetes</taxon>
        <taxon>Mucorales</taxon>
        <taxon>Mucorineae</taxon>
        <taxon>Mucoraceae</taxon>
        <taxon>Mucor</taxon>
    </lineage>
</organism>
<dbReference type="SMART" id="SM00757">
    <property type="entry name" value="CRA"/>
    <property type="match status" value="1"/>
</dbReference>
<dbReference type="Gene3D" id="2.60.120.920">
    <property type="match status" value="1"/>
</dbReference>
<dbReference type="Pfam" id="PF10607">
    <property type="entry name" value="CTLH"/>
    <property type="match status" value="1"/>
</dbReference>
<keyword evidence="3" id="KW-0687">Ribonucleoprotein</keyword>
<name>A0ABP9Z7K9_9FUNG</name>
<keyword evidence="7" id="KW-1185">Reference proteome</keyword>
<dbReference type="InterPro" id="IPR035782">
    <property type="entry name" value="SPRY_RanBP9/10"/>
</dbReference>
<dbReference type="SUPFAM" id="SSF49899">
    <property type="entry name" value="Concanavalin A-like lectins/glucanases"/>
    <property type="match status" value="1"/>
</dbReference>
<gene>
    <name evidence="6" type="ORF">MFLAVUS_008613</name>
</gene>
<sequence length="728" mass="81555">MYDPGFPVLDTIEAIDKQNRQNVKQSSSVNLKANRSLGRPKYPSYLKQAQYENLLLEQYNLHLLKQRINSKLVPLQSLPKVSCLEDDQLEELDLRLPTFWNTKDKSKNIEVGSNGLDLSYIGPGIQETHAALVRSNFPMRPQCGIFYYEMKVLSKGDDGFIGIGFCCSSNKLERLPGWDLNSWGYHGDDGHSFAGSGTGKDYGPRFSTGDTIGCGVNFADNSAFYTKNGRHLGTAFKNMELKKPIYPAIGLRTPRERVTTNFGHEPFVFDIEYFVKDQKFQFIKEITQDINKTPKSLTKIQDKEATDQLILSYLIHHGYTNTAKAVVQNTGHVSDQELFLSNNTDISKIGERDMEERQLIRAAIVKGDIEEAMKLIDMYFPGVLQEEGRGKELRLGLKCGRFIEIMREYFEYNKSGTCHYKRVTCAPETCCTSSLNRTTSQKRRLSYAAIAASLSPSNSTDLLKSDMMDIDHLSNNALCGNLWESASSITNNKCSMSSEINNGSDEYLNRAVEYGKKLREEYPEKIDSSLKDPFALLAYSKLDNCSVAYLLDISRRDLLATEVNAAILAFQNRPEMPAMERVYRQVMLCNKELVFSVSGTKYRMTLGLPVGAVMNCADNSGAKNLYVIAVRNIKGRLNRLPAAGCGDMVVATVKKGKPELRKKVMAAVVIRQRKAWRRRDGVFLYFEDNAGVIVNPKGEMKGSAITGPVAKECADLWPRIASASGTVV</sequence>
<reference evidence="6 7" key="1">
    <citation type="submission" date="2024-04" db="EMBL/GenBank/DDBJ databases">
        <title>genome sequences of Mucor flavus KT1a and Helicostylum pulchrum KT1b strains isolated from the surface of a dry-aged beef.</title>
        <authorList>
            <person name="Toyotome T."/>
            <person name="Hosono M."/>
            <person name="Torimaru M."/>
            <person name="Fukuda K."/>
            <person name="Mikami N."/>
        </authorList>
    </citation>
    <scope>NUCLEOTIDE SEQUENCE [LARGE SCALE GENOMIC DNA]</scope>
    <source>
        <strain evidence="6 7">KT1a</strain>
    </source>
</reference>
<dbReference type="HAMAP" id="MF_01367">
    <property type="entry name" value="Ribosomal_uL14"/>
    <property type="match status" value="1"/>
</dbReference>
<dbReference type="NCBIfam" id="NF006344">
    <property type="entry name" value="PRK08571.1"/>
    <property type="match status" value="1"/>
</dbReference>
<dbReference type="EMBL" id="BAABUK010000024">
    <property type="protein sequence ID" value="GAA5815107.1"/>
    <property type="molecule type" value="Genomic_DNA"/>
</dbReference>
<dbReference type="InterPro" id="IPR006595">
    <property type="entry name" value="CTLH_C"/>
</dbReference>
<dbReference type="CDD" id="cd12909">
    <property type="entry name" value="SPRY_RanBP9_10"/>
    <property type="match status" value="1"/>
</dbReference>
<dbReference type="SMART" id="SM00449">
    <property type="entry name" value="SPRY"/>
    <property type="match status" value="1"/>
</dbReference>
<dbReference type="SMART" id="SM00667">
    <property type="entry name" value="LisH"/>
    <property type="match status" value="1"/>
</dbReference>
<dbReference type="PROSITE" id="PS50896">
    <property type="entry name" value="LISH"/>
    <property type="match status" value="1"/>
</dbReference>
<dbReference type="PROSITE" id="PS00049">
    <property type="entry name" value="RIBOSOMAL_L14"/>
    <property type="match status" value="1"/>
</dbReference>